<evidence type="ECO:0000256" key="3">
    <source>
        <dbReference type="ARBA" id="ARBA00023125"/>
    </source>
</evidence>
<feature type="domain" description="Type I restriction modification DNA specificity" evidence="4">
    <location>
        <begin position="52"/>
        <end position="156"/>
    </location>
</feature>
<dbReference type="GO" id="GO:0003677">
    <property type="term" value="F:DNA binding"/>
    <property type="evidence" value="ECO:0007669"/>
    <property type="project" value="UniProtKB-KW"/>
</dbReference>
<comment type="caution">
    <text evidence="5">The sequence shown here is derived from an EMBL/GenBank/DDBJ whole genome shotgun (WGS) entry which is preliminary data.</text>
</comment>
<gene>
    <name evidence="5" type="ORF">RI532_02300</name>
</gene>
<keyword evidence="5" id="KW-0540">Nuclease</keyword>
<dbReference type="GO" id="GO:0009307">
    <property type="term" value="P:DNA restriction-modification system"/>
    <property type="evidence" value="ECO:0007669"/>
    <property type="project" value="UniProtKB-KW"/>
</dbReference>
<organism evidence="5 6">
    <name type="scientific">Levilactobacillus namurensis</name>
    <dbReference type="NCBI Taxonomy" id="380393"/>
    <lineage>
        <taxon>Bacteria</taxon>
        <taxon>Bacillati</taxon>
        <taxon>Bacillota</taxon>
        <taxon>Bacilli</taxon>
        <taxon>Lactobacillales</taxon>
        <taxon>Lactobacillaceae</taxon>
        <taxon>Levilactobacillus</taxon>
    </lineage>
</organism>
<protein>
    <submittedName>
        <fullName evidence="5">Restriction endonuclease subunit S</fullName>
        <ecNumber evidence="5">3.1.21.-</ecNumber>
    </submittedName>
</protein>
<evidence type="ECO:0000256" key="2">
    <source>
        <dbReference type="ARBA" id="ARBA00022747"/>
    </source>
</evidence>
<keyword evidence="5" id="KW-0378">Hydrolase</keyword>
<evidence type="ECO:0000259" key="4">
    <source>
        <dbReference type="Pfam" id="PF01420"/>
    </source>
</evidence>
<dbReference type="Proteomes" id="UP001254075">
    <property type="component" value="Unassembled WGS sequence"/>
</dbReference>
<evidence type="ECO:0000313" key="5">
    <source>
        <dbReference type="EMBL" id="MDT7013259.1"/>
    </source>
</evidence>
<dbReference type="GO" id="GO:0004519">
    <property type="term" value="F:endonuclease activity"/>
    <property type="evidence" value="ECO:0007669"/>
    <property type="project" value="UniProtKB-KW"/>
</dbReference>
<accession>A0AAW8W1S7</accession>
<dbReference type="GO" id="GO:0016787">
    <property type="term" value="F:hydrolase activity"/>
    <property type="evidence" value="ECO:0007669"/>
    <property type="project" value="UniProtKB-KW"/>
</dbReference>
<proteinExistence type="inferred from homology"/>
<name>A0AAW8W1S7_9LACO</name>
<comment type="similarity">
    <text evidence="1">Belongs to the type-I restriction system S methylase family.</text>
</comment>
<evidence type="ECO:0000256" key="1">
    <source>
        <dbReference type="ARBA" id="ARBA00010923"/>
    </source>
</evidence>
<dbReference type="SUPFAM" id="SSF116734">
    <property type="entry name" value="DNA methylase specificity domain"/>
    <property type="match status" value="1"/>
</dbReference>
<sequence>MQLDDLVTMKTGVNQLRLKDPTADLYGYQDLVADLGRLVAQPAQERADEQSYQVVVGDIVFSTLQNTASIVTAETAGKVLTQNFVRWRIKHHQIDPRYLCYCVNQTDAVKRQLARFLEGSHVANKLSLKTLRTLEIPVPPREEQELWGRLYFNLQRQATLQERLVALQTQLLRGLE</sequence>
<dbReference type="RefSeq" id="WP_313844466.1">
    <property type="nucleotide sequence ID" value="NZ_JAVLAM010000001.1"/>
</dbReference>
<dbReference type="EC" id="3.1.21.-" evidence="5"/>
<dbReference type="Gene3D" id="3.90.220.20">
    <property type="entry name" value="DNA methylase specificity domains"/>
    <property type="match status" value="1"/>
</dbReference>
<evidence type="ECO:0000313" key="6">
    <source>
        <dbReference type="Proteomes" id="UP001254075"/>
    </source>
</evidence>
<dbReference type="InterPro" id="IPR000055">
    <property type="entry name" value="Restrct_endonuc_typeI_TRD"/>
</dbReference>
<dbReference type="Pfam" id="PF01420">
    <property type="entry name" value="Methylase_S"/>
    <property type="match status" value="1"/>
</dbReference>
<dbReference type="AlphaFoldDB" id="A0AAW8W1S7"/>
<keyword evidence="3" id="KW-0238">DNA-binding</keyword>
<dbReference type="EMBL" id="JAVLAM010000001">
    <property type="protein sequence ID" value="MDT7013259.1"/>
    <property type="molecule type" value="Genomic_DNA"/>
</dbReference>
<reference evidence="5" key="1">
    <citation type="submission" date="2023-08" db="EMBL/GenBank/DDBJ databases">
        <authorList>
            <person name="Page C.A."/>
            <person name="Perez-Diaz I.M."/>
        </authorList>
    </citation>
    <scope>NUCLEOTIDE SEQUENCE</scope>
    <source>
        <strain evidence="5">3.8.38</strain>
    </source>
</reference>
<dbReference type="InterPro" id="IPR044946">
    <property type="entry name" value="Restrct_endonuc_typeI_TRD_sf"/>
</dbReference>
<keyword evidence="2" id="KW-0680">Restriction system</keyword>
<keyword evidence="5" id="KW-0255">Endonuclease</keyword>